<dbReference type="InterPro" id="IPR036915">
    <property type="entry name" value="Cyclin-like_sf"/>
</dbReference>
<evidence type="ECO:0000313" key="4">
    <source>
        <dbReference type="Proteomes" id="UP001295684"/>
    </source>
</evidence>
<dbReference type="InterPro" id="IPR039361">
    <property type="entry name" value="Cyclin"/>
</dbReference>
<dbReference type="Gene3D" id="1.10.472.10">
    <property type="entry name" value="Cyclin-like"/>
    <property type="match status" value="2"/>
</dbReference>
<evidence type="ECO:0000259" key="2">
    <source>
        <dbReference type="SMART" id="SM00385"/>
    </source>
</evidence>
<dbReference type="SMART" id="SM00385">
    <property type="entry name" value="CYCLIN"/>
    <property type="match status" value="1"/>
</dbReference>
<dbReference type="InterPro" id="IPR006671">
    <property type="entry name" value="Cyclin_N"/>
</dbReference>
<evidence type="ECO:0000313" key="3">
    <source>
        <dbReference type="EMBL" id="CAI2385560.1"/>
    </source>
</evidence>
<dbReference type="Proteomes" id="UP001295684">
    <property type="component" value="Unassembled WGS sequence"/>
</dbReference>
<feature type="domain" description="Cyclin-like" evidence="2">
    <location>
        <begin position="414"/>
        <end position="506"/>
    </location>
</feature>
<comment type="caution">
    <text evidence="3">The sequence shown here is derived from an EMBL/GenBank/DDBJ whole genome shotgun (WGS) entry which is preliminary data.</text>
</comment>
<dbReference type="EMBL" id="CAMPGE010027989">
    <property type="protein sequence ID" value="CAI2385560.1"/>
    <property type="molecule type" value="Genomic_DNA"/>
</dbReference>
<protein>
    <recommendedName>
        <fullName evidence="2">Cyclin-like domain-containing protein</fullName>
    </recommendedName>
</protein>
<keyword evidence="1" id="KW-0195">Cyclin</keyword>
<comment type="similarity">
    <text evidence="1">Belongs to the cyclin family.</text>
</comment>
<dbReference type="SUPFAM" id="SSF47954">
    <property type="entry name" value="Cyclin-like"/>
    <property type="match status" value="1"/>
</dbReference>
<dbReference type="InterPro" id="IPR013763">
    <property type="entry name" value="Cyclin-like_dom"/>
</dbReference>
<reference evidence="3" key="1">
    <citation type="submission" date="2023-07" db="EMBL/GenBank/DDBJ databases">
        <authorList>
            <consortium name="AG Swart"/>
            <person name="Singh M."/>
            <person name="Singh A."/>
            <person name="Seah K."/>
            <person name="Emmerich C."/>
        </authorList>
    </citation>
    <scope>NUCLEOTIDE SEQUENCE</scope>
    <source>
        <strain evidence="3">DP1</strain>
    </source>
</reference>
<organism evidence="3 4">
    <name type="scientific">Euplotes crassus</name>
    <dbReference type="NCBI Taxonomy" id="5936"/>
    <lineage>
        <taxon>Eukaryota</taxon>
        <taxon>Sar</taxon>
        <taxon>Alveolata</taxon>
        <taxon>Ciliophora</taxon>
        <taxon>Intramacronucleata</taxon>
        <taxon>Spirotrichea</taxon>
        <taxon>Hypotrichia</taxon>
        <taxon>Euplotida</taxon>
        <taxon>Euplotidae</taxon>
        <taxon>Moneuplotes</taxon>
    </lineage>
</organism>
<dbReference type="PANTHER" id="PTHR10177">
    <property type="entry name" value="CYCLINS"/>
    <property type="match status" value="1"/>
</dbReference>
<name>A0AAD1Y697_EUPCR</name>
<dbReference type="AlphaFoldDB" id="A0AAD1Y697"/>
<accession>A0AAD1Y697</accession>
<evidence type="ECO:0000256" key="1">
    <source>
        <dbReference type="RuleBase" id="RU000383"/>
    </source>
</evidence>
<sequence length="680" mass="80456">MINLYNDFIEKKNLEFGKMSYDLRSPPSLDTRAMAAHDQRKNALKAARLNRSDEIQLETIREKRFRMRNWRYLKAEHPKLHEEKGYCSRNRGDGQLKFNCKQDLFQNHSQDLKERNLKTMNKSRTEKKSHPHKSYQNAIGKIRLFRDLKKVPGSRRAIKNGRVLHEISGSYFCEKQKLHKPNQIKNGSMHKRKIKNYKLKDIRQNEKKQIKKKSTKKSKAQRKLRKISFNDETNLNKLNLAQQNFINTGSEERVKGNLKQRRSIKAIITSRCRENLDRQPLVPKPCLKNINKEVEREVITEIKHIADTSMEQEKPYCYIPSIPQALGRDLSINSDAKMESEEIPQQKIFKAIKNSFWSFQKNKRLEKTHCPLQVEYMKNYGERLLEKYLLREKDFGDPFLGHNIPKHLRCKTARWVRKICITMKIKNNSPRVFHLAMHIFDYFFWMKQEIENFTDQHLHLIAVVSIFMASKYEEIEPLKLDSVYKSIGFKEFTKKEIIYTERAILEKISTLSFVTAYDFLALITENLQTFARDEEMILREFIQESGKELEECIIHPHLSQFKPSILCIICLNRTLDDFAKNTMTTKDCGKENINPFVQNFEQISSIEYLNHKAPFSRASSNKRLNEELRIRAQTNCAILEAKKVQTSPFSLKRKLVRRWRNQISNLEEYGMKMPVIQSVI</sequence>
<proteinExistence type="inferred from homology"/>
<gene>
    <name evidence="3" type="ORF">ECRASSUSDP1_LOCUS27137</name>
</gene>
<keyword evidence="4" id="KW-1185">Reference proteome</keyword>
<dbReference type="Pfam" id="PF00134">
    <property type="entry name" value="Cyclin_N"/>
    <property type="match status" value="1"/>
</dbReference>